<proteinExistence type="predicted"/>
<evidence type="ECO:0000256" key="2">
    <source>
        <dbReference type="SAM" id="SignalP"/>
    </source>
</evidence>
<dbReference type="EMBL" id="CP034562">
    <property type="protein sequence ID" value="AZQ61525.1"/>
    <property type="molecule type" value="Genomic_DNA"/>
</dbReference>
<sequence>MKKIFLFFSLLSMLFVASEAAYFATVAEDNIELTFSILVFVSVIVATILVYPIALEHNR</sequence>
<evidence type="ECO:0000256" key="1">
    <source>
        <dbReference type="SAM" id="Phobius"/>
    </source>
</evidence>
<dbReference type="RefSeq" id="WP_126612095.1">
    <property type="nucleotide sequence ID" value="NZ_CP034562.1"/>
</dbReference>
<feature type="chain" id="PRO_5018718966" evidence="2">
    <location>
        <begin position="24"/>
        <end position="59"/>
    </location>
</feature>
<gene>
    <name evidence="3" type="ORF">EI427_04560</name>
</gene>
<name>A0A3Q9FMB5_9BACT</name>
<dbReference type="Proteomes" id="UP000267268">
    <property type="component" value="Chromosome 1"/>
</dbReference>
<keyword evidence="1" id="KW-1133">Transmembrane helix</keyword>
<keyword evidence="1" id="KW-0812">Transmembrane</keyword>
<feature type="transmembrane region" description="Helical" evidence="1">
    <location>
        <begin position="33"/>
        <end position="54"/>
    </location>
</feature>
<evidence type="ECO:0000313" key="4">
    <source>
        <dbReference type="Proteomes" id="UP000267268"/>
    </source>
</evidence>
<evidence type="ECO:0000313" key="3">
    <source>
        <dbReference type="EMBL" id="AZQ61525.1"/>
    </source>
</evidence>
<protein>
    <submittedName>
        <fullName evidence="3">Uncharacterized protein</fullName>
    </submittedName>
</protein>
<dbReference type="KEGG" id="fll:EI427_04560"/>
<keyword evidence="4" id="KW-1185">Reference proteome</keyword>
<accession>A0A3Q9FMB5</accession>
<keyword evidence="1" id="KW-0472">Membrane</keyword>
<feature type="signal peptide" evidence="2">
    <location>
        <begin position="1"/>
        <end position="23"/>
    </location>
</feature>
<dbReference type="AlphaFoldDB" id="A0A3Q9FMB5"/>
<dbReference type="OrthoDB" id="10000122at2"/>
<keyword evidence="2" id="KW-0732">Signal</keyword>
<reference evidence="3 4" key="1">
    <citation type="submission" date="2018-12" db="EMBL/GenBank/DDBJ databases">
        <title>Flammeovirga pectinis sp. nov., isolated from the gut of the Korean scallop, Patinopecten yessoensis.</title>
        <authorList>
            <person name="Bae J.-W."/>
            <person name="Jeong Y.-S."/>
            <person name="Kang W."/>
        </authorList>
    </citation>
    <scope>NUCLEOTIDE SEQUENCE [LARGE SCALE GENOMIC DNA]</scope>
    <source>
        <strain evidence="3 4">L12M1</strain>
    </source>
</reference>
<organism evidence="3 4">
    <name type="scientific">Flammeovirga pectinis</name>
    <dbReference type="NCBI Taxonomy" id="2494373"/>
    <lineage>
        <taxon>Bacteria</taxon>
        <taxon>Pseudomonadati</taxon>
        <taxon>Bacteroidota</taxon>
        <taxon>Cytophagia</taxon>
        <taxon>Cytophagales</taxon>
        <taxon>Flammeovirgaceae</taxon>
        <taxon>Flammeovirga</taxon>
    </lineage>
</organism>